<dbReference type="InterPro" id="IPR050638">
    <property type="entry name" value="AA-Vitamin_Transporters"/>
</dbReference>
<dbReference type="PANTHER" id="PTHR32322">
    <property type="entry name" value="INNER MEMBRANE TRANSPORTER"/>
    <property type="match status" value="1"/>
</dbReference>
<dbReference type="PANTHER" id="PTHR32322:SF18">
    <property type="entry name" value="S-ADENOSYLMETHIONINE_S-ADENOSYLHOMOCYSTEINE TRANSPORTER"/>
    <property type="match status" value="1"/>
</dbReference>
<dbReference type="InterPro" id="IPR000620">
    <property type="entry name" value="EamA_dom"/>
</dbReference>
<keyword evidence="10" id="KW-1185">Reference proteome</keyword>
<accession>A0ABS4GW42</accession>
<evidence type="ECO:0000256" key="1">
    <source>
        <dbReference type="ARBA" id="ARBA00004651"/>
    </source>
</evidence>
<comment type="subcellular location">
    <subcellularLocation>
        <location evidence="1">Cell membrane</location>
        <topology evidence="1">Multi-pass membrane protein</topology>
    </subcellularLocation>
</comment>
<evidence type="ECO:0000256" key="6">
    <source>
        <dbReference type="ARBA" id="ARBA00023136"/>
    </source>
</evidence>
<dbReference type="Pfam" id="PF00892">
    <property type="entry name" value="EamA"/>
    <property type="match status" value="2"/>
</dbReference>
<organism evidence="9 10">
    <name type="scientific">Ammoniphilus resinae</name>
    <dbReference type="NCBI Taxonomy" id="861532"/>
    <lineage>
        <taxon>Bacteria</taxon>
        <taxon>Bacillati</taxon>
        <taxon>Bacillota</taxon>
        <taxon>Bacilli</taxon>
        <taxon>Bacillales</taxon>
        <taxon>Paenibacillaceae</taxon>
        <taxon>Aneurinibacillus group</taxon>
        <taxon>Ammoniphilus</taxon>
    </lineage>
</organism>
<feature type="transmembrane region" description="Helical" evidence="7">
    <location>
        <begin position="259"/>
        <end position="276"/>
    </location>
</feature>
<evidence type="ECO:0000256" key="2">
    <source>
        <dbReference type="ARBA" id="ARBA00007362"/>
    </source>
</evidence>
<sequence length="296" mass="32674">MNASMAMLCIIWGFNFVIMKLGNGAFPPVLFAAFRFLTGAIVLLGVSLMRRIFLPNRSDLKWYILCGFFQTTYFNIAIQISLNYVSAGLTSVLTYSMPLFLSIMAHLWIPGEQLTVRKTFGIVLGLFGLFLAMNIHIGGSLWAVLLALSSAISWAAANLLFKLKLKHCDSIQFTTWQMTIGAVGLLVYSLSFEDGGSNWGFMPVVYILFSGIVASALTFVMWNHILSRTEASKASISLLLVPVVGVISGCLFLQESFEIHTLVGIMLVLVGIWIVNRKRNPDATVKGQRSLVSKEL</sequence>
<dbReference type="InterPro" id="IPR037185">
    <property type="entry name" value="EmrE-like"/>
</dbReference>
<keyword evidence="3" id="KW-1003">Cell membrane</keyword>
<dbReference type="RefSeq" id="WP_209812476.1">
    <property type="nucleotide sequence ID" value="NZ_JAGGKT010000022.1"/>
</dbReference>
<feature type="transmembrane region" description="Helical" evidence="7">
    <location>
        <begin position="29"/>
        <end position="48"/>
    </location>
</feature>
<proteinExistence type="inferred from homology"/>
<evidence type="ECO:0000256" key="3">
    <source>
        <dbReference type="ARBA" id="ARBA00022475"/>
    </source>
</evidence>
<keyword evidence="5 7" id="KW-1133">Transmembrane helix</keyword>
<dbReference type="Proteomes" id="UP001519343">
    <property type="component" value="Unassembled WGS sequence"/>
</dbReference>
<evidence type="ECO:0000313" key="9">
    <source>
        <dbReference type="EMBL" id="MBP1934488.1"/>
    </source>
</evidence>
<feature type="transmembrane region" description="Helical" evidence="7">
    <location>
        <begin position="173"/>
        <end position="192"/>
    </location>
</feature>
<comment type="similarity">
    <text evidence="2">Belongs to the EamA transporter family.</text>
</comment>
<name>A0ABS4GW42_9BACL</name>
<feature type="transmembrane region" description="Helical" evidence="7">
    <location>
        <begin position="84"/>
        <end position="108"/>
    </location>
</feature>
<evidence type="ECO:0000313" key="10">
    <source>
        <dbReference type="Proteomes" id="UP001519343"/>
    </source>
</evidence>
<keyword evidence="6 7" id="KW-0472">Membrane</keyword>
<evidence type="ECO:0000259" key="8">
    <source>
        <dbReference type="Pfam" id="PF00892"/>
    </source>
</evidence>
<feature type="transmembrane region" description="Helical" evidence="7">
    <location>
        <begin position="5"/>
        <end position="23"/>
    </location>
</feature>
<evidence type="ECO:0000256" key="4">
    <source>
        <dbReference type="ARBA" id="ARBA00022692"/>
    </source>
</evidence>
<feature type="transmembrane region" description="Helical" evidence="7">
    <location>
        <begin position="143"/>
        <end position="161"/>
    </location>
</feature>
<protein>
    <submittedName>
        <fullName evidence="9">Drug/metabolite transporter (DMT)-like permease</fullName>
    </submittedName>
</protein>
<feature type="domain" description="EamA" evidence="8">
    <location>
        <begin position="6"/>
        <end position="132"/>
    </location>
</feature>
<keyword evidence="4 7" id="KW-0812">Transmembrane</keyword>
<dbReference type="EMBL" id="JAGGKT010000022">
    <property type="protein sequence ID" value="MBP1934488.1"/>
    <property type="molecule type" value="Genomic_DNA"/>
</dbReference>
<feature type="transmembrane region" description="Helical" evidence="7">
    <location>
        <begin position="120"/>
        <end position="137"/>
    </location>
</feature>
<feature type="domain" description="EamA" evidence="8">
    <location>
        <begin position="142"/>
        <end position="276"/>
    </location>
</feature>
<comment type="caution">
    <text evidence="9">The sequence shown here is derived from an EMBL/GenBank/DDBJ whole genome shotgun (WGS) entry which is preliminary data.</text>
</comment>
<evidence type="ECO:0000256" key="7">
    <source>
        <dbReference type="SAM" id="Phobius"/>
    </source>
</evidence>
<feature type="transmembrane region" description="Helical" evidence="7">
    <location>
        <begin position="60"/>
        <end position="78"/>
    </location>
</feature>
<dbReference type="SUPFAM" id="SSF103481">
    <property type="entry name" value="Multidrug resistance efflux transporter EmrE"/>
    <property type="match status" value="2"/>
</dbReference>
<feature type="transmembrane region" description="Helical" evidence="7">
    <location>
        <begin position="204"/>
        <end position="222"/>
    </location>
</feature>
<gene>
    <name evidence="9" type="ORF">J2Z37_004508</name>
</gene>
<reference evidence="9 10" key="1">
    <citation type="submission" date="2021-03" db="EMBL/GenBank/DDBJ databases">
        <title>Genomic Encyclopedia of Type Strains, Phase IV (KMG-IV): sequencing the most valuable type-strain genomes for metagenomic binning, comparative biology and taxonomic classification.</title>
        <authorList>
            <person name="Goeker M."/>
        </authorList>
    </citation>
    <scope>NUCLEOTIDE SEQUENCE [LARGE SCALE GENOMIC DNA]</scope>
    <source>
        <strain evidence="9 10">DSM 24738</strain>
    </source>
</reference>
<evidence type="ECO:0000256" key="5">
    <source>
        <dbReference type="ARBA" id="ARBA00022989"/>
    </source>
</evidence>
<feature type="transmembrane region" description="Helical" evidence="7">
    <location>
        <begin position="234"/>
        <end position="253"/>
    </location>
</feature>